<gene>
    <name evidence="4" type="primary">lptA</name>
    <name evidence="8" type="ORF">IB75_14820</name>
</gene>
<dbReference type="Pfam" id="PF08239">
    <property type="entry name" value="SH3_3"/>
    <property type="match status" value="1"/>
</dbReference>
<dbReference type="GO" id="GO:0001530">
    <property type="term" value="F:lipopolysaccharide binding"/>
    <property type="evidence" value="ECO:0007669"/>
    <property type="project" value="InterPro"/>
</dbReference>
<comment type="similarity">
    <text evidence="4">Belongs to the LptA family.</text>
</comment>
<dbReference type="HAMAP" id="MF_01914">
    <property type="entry name" value="LPS_assembly_LptA"/>
    <property type="match status" value="1"/>
</dbReference>
<sequence length="275" mass="30874">MIWRLSLKLTAVGFIISSNLSIIETALALSSDSEQPIHIEANRGELDDREHVAVYSGNVHLTQGTLRIDSDTLTIYYTPDKKLEKAVAEGQPAWYRQRPDNSNEDIRAKALRMEYHADTATIHLLQKAQVWQGTNEFTGDRIVYDTERDIVRGEGSETGVGRIHVTIHPADDSPSTGESTPENTTSTTSPPENKKNDRQELTDGRTTTWLKLRTGPGTDYPKVALLPPRTQVAILGRQKKWLHIATLVKGESVEGWSHMDFIRLSPKREDNRIVP</sequence>
<dbReference type="GO" id="GO:0030288">
    <property type="term" value="C:outer membrane-bounded periplasmic space"/>
    <property type="evidence" value="ECO:0007669"/>
    <property type="project" value="TreeGrafter"/>
</dbReference>
<dbReference type="EMBL" id="JPGN01000085">
    <property type="protein sequence ID" value="KFI18266.1"/>
    <property type="molecule type" value="Genomic_DNA"/>
</dbReference>
<dbReference type="GO" id="GO:0043165">
    <property type="term" value="P:Gram-negative-bacterium-type cell outer membrane assembly"/>
    <property type="evidence" value="ECO:0007669"/>
    <property type="project" value="UniProtKB-UniRule"/>
</dbReference>
<feature type="compositionally biased region" description="Low complexity" evidence="5">
    <location>
        <begin position="173"/>
        <end position="191"/>
    </location>
</feature>
<dbReference type="GO" id="GO:0015920">
    <property type="term" value="P:lipopolysaccharide transport"/>
    <property type="evidence" value="ECO:0007669"/>
    <property type="project" value="UniProtKB-UniRule"/>
</dbReference>
<dbReference type="PANTHER" id="PTHR36504:SF1">
    <property type="entry name" value="LIPOPOLYSACCHARIDE EXPORT SYSTEM PROTEIN LPTA"/>
    <property type="match status" value="1"/>
</dbReference>
<dbReference type="InterPro" id="IPR014340">
    <property type="entry name" value="LptA"/>
</dbReference>
<keyword evidence="2" id="KW-0732">Signal</keyword>
<name>A0A0E2YZ88_9GAMM</name>
<keyword evidence="1 4" id="KW-0813">Transport</keyword>
<feature type="compositionally biased region" description="Basic and acidic residues" evidence="5">
    <location>
        <begin position="192"/>
        <end position="203"/>
    </location>
</feature>
<proteinExistence type="inferred from homology"/>
<dbReference type="InterPro" id="IPR052037">
    <property type="entry name" value="LPS_export_LptA"/>
</dbReference>
<dbReference type="InterPro" id="IPR005653">
    <property type="entry name" value="OstA-like_N"/>
</dbReference>
<dbReference type="Gene3D" id="2.30.30.40">
    <property type="entry name" value="SH3 Domains"/>
    <property type="match status" value="1"/>
</dbReference>
<evidence type="ECO:0000256" key="3">
    <source>
        <dbReference type="ARBA" id="ARBA00022764"/>
    </source>
</evidence>
<dbReference type="GO" id="GO:0009279">
    <property type="term" value="C:cell outer membrane"/>
    <property type="evidence" value="ECO:0007669"/>
    <property type="project" value="TreeGrafter"/>
</dbReference>
<evidence type="ECO:0000313" key="9">
    <source>
        <dbReference type="Proteomes" id="UP000028839"/>
    </source>
</evidence>
<dbReference type="OrthoDB" id="9795964at2"/>
<comment type="function">
    <text evidence="4">Involved in the assembly of lipopolysaccharide (LPS). Required for the translocation of LPS from the inner membrane to the outer membrane. May form a bridge between the inner membrane and the outer membrane, via interactions with LptC and LptD, thereby facilitating LPS transfer across the periplasm.</text>
</comment>
<protein>
    <recommendedName>
        <fullName evidence="4">Lipopolysaccharide export system protein LptA</fullName>
    </recommendedName>
</protein>
<reference evidence="8 9" key="1">
    <citation type="submission" date="2014-07" db="EMBL/GenBank/DDBJ databases">
        <title>Comparative analysis of Nitrosococcus oceani genome inventories of strains from Pacific and Atlantic gyres.</title>
        <authorList>
            <person name="Lim C.K."/>
            <person name="Wang L."/>
            <person name="Sayavedra-Soto L.A."/>
            <person name="Klotz M.G."/>
        </authorList>
    </citation>
    <scope>NUCLEOTIDE SEQUENCE [LARGE SCALE GENOMIC DNA]</scope>
    <source>
        <strain evidence="8 9">C-27</strain>
    </source>
</reference>
<organism evidence="8 9">
    <name type="scientific">Nitrosococcus oceani C-27</name>
    <dbReference type="NCBI Taxonomy" id="314279"/>
    <lineage>
        <taxon>Bacteria</taxon>
        <taxon>Pseudomonadati</taxon>
        <taxon>Pseudomonadota</taxon>
        <taxon>Gammaproteobacteria</taxon>
        <taxon>Chromatiales</taxon>
        <taxon>Chromatiaceae</taxon>
        <taxon>Nitrosococcus</taxon>
    </lineage>
</organism>
<accession>A0A0E2YZ88</accession>
<dbReference type="InterPro" id="IPR003646">
    <property type="entry name" value="SH3-like_bac-type"/>
</dbReference>
<keyword evidence="3 4" id="KW-0574">Periplasm</keyword>
<comment type="subunit">
    <text evidence="4">Component of the lipopolysaccharide transport and assembly complex.</text>
</comment>
<comment type="subcellular location">
    <subcellularLocation>
        <location evidence="4">Periplasm</location>
    </subcellularLocation>
</comment>
<evidence type="ECO:0000259" key="6">
    <source>
        <dbReference type="Pfam" id="PF03968"/>
    </source>
</evidence>
<evidence type="ECO:0000256" key="5">
    <source>
        <dbReference type="SAM" id="MobiDB-lite"/>
    </source>
</evidence>
<dbReference type="PANTHER" id="PTHR36504">
    <property type="entry name" value="LIPOPOLYSACCHARIDE EXPORT SYSTEM PROTEIN LPTA"/>
    <property type="match status" value="1"/>
</dbReference>
<comment type="caution">
    <text evidence="8">The sequence shown here is derived from an EMBL/GenBank/DDBJ whole genome shotgun (WGS) entry which is preliminary data.</text>
</comment>
<dbReference type="AlphaFoldDB" id="A0A0E2YZ88"/>
<feature type="region of interest" description="Disordered" evidence="5">
    <location>
        <begin position="167"/>
        <end position="214"/>
    </location>
</feature>
<dbReference type="Proteomes" id="UP000028839">
    <property type="component" value="Unassembled WGS sequence"/>
</dbReference>
<feature type="domain" description="SH3b" evidence="7">
    <location>
        <begin position="210"/>
        <end position="262"/>
    </location>
</feature>
<dbReference type="NCBIfam" id="TIGR03002">
    <property type="entry name" value="outer_YhbN_LptA"/>
    <property type="match status" value="1"/>
</dbReference>
<dbReference type="HOGENOM" id="CLU_1060937_0_0_6"/>
<dbReference type="GO" id="GO:0017089">
    <property type="term" value="F:glycolipid transfer activity"/>
    <property type="evidence" value="ECO:0007669"/>
    <property type="project" value="TreeGrafter"/>
</dbReference>
<evidence type="ECO:0000256" key="4">
    <source>
        <dbReference type="HAMAP-Rule" id="MF_01914"/>
    </source>
</evidence>
<evidence type="ECO:0000256" key="1">
    <source>
        <dbReference type="ARBA" id="ARBA00022448"/>
    </source>
</evidence>
<dbReference type="Gene3D" id="2.60.450.10">
    <property type="entry name" value="Lipopolysaccharide (LPS) transport protein A like domain"/>
    <property type="match status" value="1"/>
</dbReference>
<evidence type="ECO:0000259" key="7">
    <source>
        <dbReference type="Pfam" id="PF08239"/>
    </source>
</evidence>
<evidence type="ECO:0000313" key="8">
    <source>
        <dbReference type="EMBL" id="KFI18266.1"/>
    </source>
</evidence>
<feature type="domain" description="Organic solvent tolerance-like N-terminal" evidence="6">
    <location>
        <begin position="38"/>
        <end position="148"/>
    </location>
</feature>
<evidence type="ECO:0000256" key="2">
    <source>
        <dbReference type="ARBA" id="ARBA00022729"/>
    </source>
</evidence>
<dbReference type="Pfam" id="PF03968">
    <property type="entry name" value="LptD_N"/>
    <property type="match status" value="1"/>
</dbReference>